<gene>
    <name evidence="1" type="ORF">RDB_LOCUS51462</name>
</gene>
<dbReference type="AlphaFoldDB" id="A0A8H3GIM8"/>
<reference evidence="1" key="1">
    <citation type="submission" date="2021-01" db="EMBL/GenBank/DDBJ databases">
        <authorList>
            <person name="Kaushik A."/>
        </authorList>
    </citation>
    <scope>NUCLEOTIDE SEQUENCE</scope>
    <source>
        <strain evidence="1">AG6-10EEA</strain>
    </source>
</reference>
<dbReference type="Proteomes" id="UP000663853">
    <property type="component" value="Unassembled WGS sequence"/>
</dbReference>
<comment type="caution">
    <text evidence="1">The sequence shown here is derived from an EMBL/GenBank/DDBJ whole genome shotgun (WGS) entry which is preliminary data.</text>
</comment>
<protein>
    <submittedName>
        <fullName evidence="1">Uncharacterized protein</fullName>
    </submittedName>
</protein>
<evidence type="ECO:0000313" key="1">
    <source>
        <dbReference type="EMBL" id="CAE6452114.1"/>
    </source>
</evidence>
<organism evidence="1 2">
    <name type="scientific">Rhizoctonia solani</name>
    <dbReference type="NCBI Taxonomy" id="456999"/>
    <lineage>
        <taxon>Eukaryota</taxon>
        <taxon>Fungi</taxon>
        <taxon>Dikarya</taxon>
        <taxon>Basidiomycota</taxon>
        <taxon>Agaricomycotina</taxon>
        <taxon>Agaricomycetes</taxon>
        <taxon>Cantharellales</taxon>
        <taxon>Ceratobasidiaceae</taxon>
        <taxon>Rhizoctonia</taxon>
    </lineage>
</organism>
<dbReference type="EMBL" id="CAJMXA010001129">
    <property type="protein sequence ID" value="CAE6452114.1"/>
    <property type="molecule type" value="Genomic_DNA"/>
</dbReference>
<evidence type="ECO:0000313" key="2">
    <source>
        <dbReference type="Proteomes" id="UP000663853"/>
    </source>
</evidence>
<sequence>MSSEDSLPESILTISDSTDPRENRLKDIFPPGFDGKHNITRGHYTLAPGQLYRSLTNSNEPDHHVESIIVKTAWYAKGTKHYKQEFILMQVQDREMPDLENYLILDRSDSTPSSSFSGIIPDFRMRAHGLVARDAFRIAYDGGKDQLLHECHLSSHKQLEQLDFQSGKPLYLYQLATLVFLTSERYPDLPAAGMNHCWFTRLIWECLGKERPIAKRTPPNSPERKWEKIDRAHNTPSSEQITNACREFQQRVNTVDAVLAQRKKMWEGQQWADNY</sequence>
<name>A0A8H3GIM8_9AGAM</name>
<accession>A0A8H3GIM8</accession>
<proteinExistence type="predicted"/>